<sequence length="154" mass="17092">MSVPQTPPLNHAPAPPRHCPAHSCVAWPIAADGRLYRCDVTTANGTFSYADPHGGGATGDEEEEDDDWREQEASRTHSVKFSDPQEQDNREVSISSSVDACSKCFRLVSVAYGRCKRWAVRWGCCAARHAPANLTRSSSYYMLNTLKEFDEIEV</sequence>
<reference evidence="2 3" key="1">
    <citation type="submission" date="2019-01" db="EMBL/GenBank/DDBJ databases">
        <authorList>
            <person name="Sayadi A."/>
        </authorList>
    </citation>
    <scope>NUCLEOTIDE SEQUENCE [LARGE SCALE GENOMIC DNA]</scope>
</reference>
<gene>
    <name evidence="2" type="ORF">CALMAC_LOCUS20647</name>
</gene>
<evidence type="ECO:0000313" key="3">
    <source>
        <dbReference type="Proteomes" id="UP000410492"/>
    </source>
</evidence>
<dbReference type="AlphaFoldDB" id="A0A653DW61"/>
<feature type="region of interest" description="Disordered" evidence="1">
    <location>
        <begin position="49"/>
        <end position="92"/>
    </location>
</feature>
<accession>A0A653DW61</accession>
<organism evidence="2 3">
    <name type="scientific">Callosobruchus maculatus</name>
    <name type="common">Southern cowpea weevil</name>
    <name type="synonym">Pulse bruchid</name>
    <dbReference type="NCBI Taxonomy" id="64391"/>
    <lineage>
        <taxon>Eukaryota</taxon>
        <taxon>Metazoa</taxon>
        <taxon>Ecdysozoa</taxon>
        <taxon>Arthropoda</taxon>
        <taxon>Hexapoda</taxon>
        <taxon>Insecta</taxon>
        <taxon>Pterygota</taxon>
        <taxon>Neoptera</taxon>
        <taxon>Endopterygota</taxon>
        <taxon>Coleoptera</taxon>
        <taxon>Polyphaga</taxon>
        <taxon>Cucujiformia</taxon>
        <taxon>Chrysomeloidea</taxon>
        <taxon>Chrysomelidae</taxon>
        <taxon>Bruchinae</taxon>
        <taxon>Bruchini</taxon>
        <taxon>Callosobruchus</taxon>
    </lineage>
</organism>
<keyword evidence="3" id="KW-1185">Reference proteome</keyword>
<evidence type="ECO:0000256" key="1">
    <source>
        <dbReference type="SAM" id="MobiDB-lite"/>
    </source>
</evidence>
<protein>
    <submittedName>
        <fullName evidence="2">Uncharacterized protein</fullName>
    </submittedName>
</protein>
<name>A0A653DW61_CALMS</name>
<dbReference type="OrthoDB" id="6782401at2759"/>
<evidence type="ECO:0000313" key="2">
    <source>
        <dbReference type="EMBL" id="VEN63990.1"/>
    </source>
</evidence>
<dbReference type="EMBL" id="CAACVG010014984">
    <property type="protein sequence ID" value="VEN63990.1"/>
    <property type="molecule type" value="Genomic_DNA"/>
</dbReference>
<dbReference type="Proteomes" id="UP000410492">
    <property type="component" value="Unassembled WGS sequence"/>
</dbReference>
<proteinExistence type="predicted"/>
<feature type="compositionally biased region" description="Acidic residues" evidence="1">
    <location>
        <begin position="59"/>
        <end position="69"/>
    </location>
</feature>